<gene>
    <name evidence="2" type="ORF">K5I21_16220</name>
</gene>
<name>A0AAW5F6A8_CLOSY</name>
<accession>A0AAW5F6A8</accession>
<protein>
    <recommendedName>
        <fullName evidence="1">DUF6870 domain-containing protein</fullName>
    </recommendedName>
</protein>
<sequence length="88" mass="9605">MRLNAQVLEQMKSVDIGAVAPEFLADVSGMTFNNALPKEERIACFLQAVKNPYCFCVGGVGVKIEFAESGPPLQDTLTDFLLRQKNGL</sequence>
<evidence type="ECO:0000259" key="1">
    <source>
        <dbReference type="Pfam" id="PF21757"/>
    </source>
</evidence>
<organism evidence="2 3">
    <name type="scientific">Clostridium symbiosum</name>
    <name type="common">Bacteroides symbiosus</name>
    <dbReference type="NCBI Taxonomy" id="1512"/>
    <lineage>
        <taxon>Bacteria</taxon>
        <taxon>Bacillati</taxon>
        <taxon>Bacillota</taxon>
        <taxon>Clostridia</taxon>
        <taxon>Lachnospirales</taxon>
        <taxon>Lachnospiraceae</taxon>
        <taxon>Otoolea</taxon>
    </lineage>
</organism>
<feature type="domain" description="DUF6870" evidence="1">
    <location>
        <begin position="11"/>
        <end position="81"/>
    </location>
</feature>
<proteinExistence type="predicted"/>
<evidence type="ECO:0000313" key="2">
    <source>
        <dbReference type="EMBL" id="MCK0087391.1"/>
    </source>
</evidence>
<evidence type="ECO:0000313" key="3">
    <source>
        <dbReference type="Proteomes" id="UP001203136"/>
    </source>
</evidence>
<reference evidence="2" key="1">
    <citation type="journal article" date="2022" name="Cell Host Microbe">
        <title>Colonization of the live biotherapeutic product VE303 and modulation of the microbiota and metabolites in healthy volunteers.</title>
        <authorList>
            <person name="Dsouza M."/>
            <person name="Menon R."/>
            <person name="Crossette E."/>
            <person name="Bhattarai S.K."/>
            <person name="Schneider J."/>
            <person name="Kim Y.G."/>
            <person name="Reddy S."/>
            <person name="Caballero S."/>
            <person name="Felix C."/>
            <person name="Cornacchione L."/>
            <person name="Hendrickson J."/>
            <person name="Watson A.R."/>
            <person name="Minot S.S."/>
            <person name="Greenfield N."/>
            <person name="Schopf L."/>
            <person name="Szabady R."/>
            <person name="Patarroyo J."/>
            <person name="Smith W."/>
            <person name="Harrison P."/>
            <person name="Kuijper E.J."/>
            <person name="Kelly C.P."/>
            <person name="Olle B."/>
            <person name="Bobilev D."/>
            <person name="Silber J.L."/>
            <person name="Bucci V."/>
            <person name="Roberts B."/>
            <person name="Faith J."/>
            <person name="Norman J.M."/>
        </authorList>
    </citation>
    <scope>NUCLEOTIDE SEQUENCE</scope>
    <source>
        <strain evidence="2">VE303-04</strain>
    </source>
</reference>
<dbReference type="RefSeq" id="WP_024739106.1">
    <property type="nucleotide sequence ID" value="NZ_CABHNX010000236.1"/>
</dbReference>
<dbReference type="InterPro" id="IPR049222">
    <property type="entry name" value="DUF6870"/>
</dbReference>
<dbReference type="EMBL" id="JAINVB010000001">
    <property type="protein sequence ID" value="MCK0087391.1"/>
    <property type="molecule type" value="Genomic_DNA"/>
</dbReference>
<comment type="caution">
    <text evidence="2">The sequence shown here is derived from an EMBL/GenBank/DDBJ whole genome shotgun (WGS) entry which is preliminary data.</text>
</comment>
<dbReference type="AlphaFoldDB" id="A0AAW5F6A8"/>
<dbReference type="Proteomes" id="UP001203136">
    <property type="component" value="Unassembled WGS sequence"/>
</dbReference>
<dbReference type="Pfam" id="PF21757">
    <property type="entry name" value="DUF6870"/>
    <property type="match status" value="1"/>
</dbReference>